<evidence type="ECO:0000256" key="6">
    <source>
        <dbReference type="RuleBase" id="RU000682"/>
    </source>
</evidence>
<dbReference type="InterPro" id="IPR009057">
    <property type="entry name" value="Homeodomain-like_sf"/>
</dbReference>
<dbReference type="GO" id="GO:0005634">
    <property type="term" value="C:nucleus"/>
    <property type="evidence" value="ECO:0007669"/>
    <property type="project" value="UniProtKB-SubCell"/>
</dbReference>
<sequence length="192" mass="21830">MSSSMIYCQCNYCGTLQQARALNTSFVPPLESITTVAPLCRKICTNVATAATTSEVSATTGKEAEPLARQREPELTFGIERILYGSSKADLFGTRLTATYTTPHSTVRLQTHPAPWSRPVFSDHQRKTLESRFQLQHYLNKRERYHLSLYIGLTEHQIKVWFQNRRVKFRHGQKAKRQSTKLSRGVPSVGKD</sequence>
<dbReference type="InterPro" id="IPR001356">
    <property type="entry name" value="HD"/>
</dbReference>
<evidence type="ECO:0000256" key="7">
    <source>
        <dbReference type="SAM" id="MobiDB-lite"/>
    </source>
</evidence>
<evidence type="ECO:0000256" key="5">
    <source>
        <dbReference type="PROSITE-ProRule" id="PRU00108"/>
    </source>
</evidence>
<dbReference type="PANTHER" id="PTHR46808">
    <property type="entry name" value="H2.0-LIKE HOMEOBOX PROTEIN"/>
    <property type="match status" value="1"/>
</dbReference>
<reference evidence="9" key="1">
    <citation type="submission" date="2023-01" db="EMBL/GenBank/DDBJ databases">
        <title>Genome assembly of the deep-sea coral Lophelia pertusa.</title>
        <authorList>
            <person name="Herrera S."/>
            <person name="Cordes E."/>
        </authorList>
    </citation>
    <scope>NUCLEOTIDE SEQUENCE</scope>
    <source>
        <strain evidence="9">USNM1676648</strain>
        <tissue evidence="9">Polyp</tissue>
    </source>
</reference>
<feature type="domain" description="Homeobox" evidence="8">
    <location>
        <begin position="112"/>
        <end position="172"/>
    </location>
</feature>
<evidence type="ECO:0000259" key="8">
    <source>
        <dbReference type="PROSITE" id="PS50071"/>
    </source>
</evidence>
<evidence type="ECO:0000256" key="4">
    <source>
        <dbReference type="ARBA" id="ARBA00038504"/>
    </source>
</evidence>
<evidence type="ECO:0000313" key="9">
    <source>
        <dbReference type="EMBL" id="KAJ7391774.1"/>
    </source>
</evidence>
<dbReference type="SUPFAM" id="SSF46689">
    <property type="entry name" value="Homeodomain-like"/>
    <property type="match status" value="1"/>
</dbReference>
<dbReference type="SMART" id="SM00389">
    <property type="entry name" value="HOX"/>
    <property type="match status" value="1"/>
</dbReference>
<dbReference type="InterPro" id="IPR017970">
    <property type="entry name" value="Homeobox_CS"/>
</dbReference>
<dbReference type="OrthoDB" id="6159439at2759"/>
<feature type="DNA-binding region" description="Homeobox" evidence="5">
    <location>
        <begin position="114"/>
        <end position="173"/>
    </location>
</feature>
<dbReference type="PRINTS" id="PR00024">
    <property type="entry name" value="HOMEOBOX"/>
</dbReference>
<evidence type="ECO:0000256" key="3">
    <source>
        <dbReference type="ARBA" id="ARBA00023242"/>
    </source>
</evidence>
<organism evidence="9 10">
    <name type="scientific">Desmophyllum pertusum</name>
    <dbReference type="NCBI Taxonomy" id="174260"/>
    <lineage>
        <taxon>Eukaryota</taxon>
        <taxon>Metazoa</taxon>
        <taxon>Cnidaria</taxon>
        <taxon>Anthozoa</taxon>
        <taxon>Hexacorallia</taxon>
        <taxon>Scleractinia</taxon>
        <taxon>Caryophylliina</taxon>
        <taxon>Caryophylliidae</taxon>
        <taxon>Desmophyllum</taxon>
    </lineage>
</organism>
<comment type="subcellular location">
    <subcellularLocation>
        <location evidence="5 6">Nucleus</location>
    </subcellularLocation>
</comment>
<accession>A0A9X0A2S2</accession>
<comment type="caution">
    <text evidence="9">The sequence shown here is derived from an EMBL/GenBank/DDBJ whole genome shotgun (WGS) entry which is preliminary data.</text>
</comment>
<dbReference type="CDD" id="cd00086">
    <property type="entry name" value="homeodomain"/>
    <property type="match status" value="1"/>
</dbReference>
<dbReference type="PROSITE" id="PS00027">
    <property type="entry name" value="HOMEOBOX_1"/>
    <property type="match status" value="1"/>
</dbReference>
<dbReference type="EMBL" id="MU825404">
    <property type="protein sequence ID" value="KAJ7391774.1"/>
    <property type="molecule type" value="Genomic_DNA"/>
</dbReference>
<dbReference type="Gene3D" id="1.10.10.60">
    <property type="entry name" value="Homeodomain-like"/>
    <property type="match status" value="1"/>
</dbReference>
<gene>
    <name evidence="9" type="ORF">OS493_016061</name>
</gene>
<keyword evidence="1 5" id="KW-0238">DNA-binding</keyword>
<name>A0A9X0A2S2_9CNID</name>
<dbReference type="PROSITE" id="PS50071">
    <property type="entry name" value="HOMEOBOX_2"/>
    <property type="match status" value="1"/>
</dbReference>
<evidence type="ECO:0000313" key="10">
    <source>
        <dbReference type="Proteomes" id="UP001163046"/>
    </source>
</evidence>
<evidence type="ECO:0000256" key="2">
    <source>
        <dbReference type="ARBA" id="ARBA00023155"/>
    </source>
</evidence>
<keyword evidence="2 5" id="KW-0371">Homeobox</keyword>
<keyword evidence="3 5" id="KW-0539">Nucleus</keyword>
<proteinExistence type="inferred from homology"/>
<comment type="similarity">
    <text evidence="4">Belongs to the H2.0 homeobox family.</text>
</comment>
<protein>
    <recommendedName>
        <fullName evidence="8">Homeobox domain-containing protein</fullName>
    </recommendedName>
</protein>
<dbReference type="GO" id="GO:0043565">
    <property type="term" value="F:sequence-specific DNA binding"/>
    <property type="evidence" value="ECO:0007669"/>
    <property type="project" value="TreeGrafter"/>
</dbReference>
<keyword evidence="10" id="KW-1185">Reference proteome</keyword>
<evidence type="ECO:0000256" key="1">
    <source>
        <dbReference type="ARBA" id="ARBA00023125"/>
    </source>
</evidence>
<dbReference type="GO" id="GO:0000981">
    <property type="term" value="F:DNA-binding transcription factor activity, RNA polymerase II-specific"/>
    <property type="evidence" value="ECO:0007669"/>
    <property type="project" value="InterPro"/>
</dbReference>
<feature type="region of interest" description="Disordered" evidence="7">
    <location>
        <begin position="172"/>
        <end position="192"/>
    </location>
</feature>
<dbReference type="Pfam" id="PF00046">
    <property type="entry name" value="Homeodomain"/>
    <property type="match status" value="1"/>
</dbReference>
<dbReference type="Proteomes" id="UP001163046">
    <property type="component" value="Unassembled WGS sequence"/>
</dbReference>
<dbReference type="PANTHER" id="PTHR46808:SF1">
    <property type="entry name" value="H2.0-LIKE HOMEOBOX PROTEIN"/>
    <property type="match status" value="1"/>
</dbReference>
<dbReference type="InterPro" id="IPR052497">
    <property type="entry name" value="H2.0_Homeobox_TF"/>
</dbReference>
<dbReference type="AlphaFoldDB" id="A0A9X0A2S2"/>
<dbReference type="InterPro" id="IPR020479">
    <property type="entry name" value="HD_metazoa"/>
</dbReference>